<dbReference type="InterPro" id="IPR058739">
    <property type="entry name" value="NicX"/>
</dbReference>
<dbReference type="AlphaFoldDB" id="A0A6B1D421"/>
<dbReference type="GO" id="GO:0046872">
    <property type="term" value="F:metal ion binding"/>
    <property type="evidence" value="ECO:0007669"/>
    <property type="project" value="UniProtKB-KW"/>
</dbReference>
<dbReference type="SUPFAM" id="SSF144052">
    <property type="entry name" value="Thermophilic metalloprotease-like"/>
    <property type="match status" value="1"/>
</dbReference>
<dbReference type="Pfam" id="PF26233">
    <property type="entry name" value="NicX"/>
    <property type="match status" value="1"/>
</dbReference>
<name>A0A6B1D421_9CHLR</name>
<dbReference type="InterPro" id="IPR052170">
    <property type="entry name" value="M29_Exopeptidase"/>
</dbReference>
<protein>
    <recommendedName>
        <fullName evidence="3">Aminopeptidase</fullName>
    </recommendedName>
</protein>
<dbReference type="PANTHER" id="PTHR34448:SF1">
    <property type="entry name" value="BLL6088 PROTEIN"/>
    <property type="match status" value="1"/>
</dbReference>
<evidence type="ECO:0008006" key="3">
    <source>
        <dbReference type="Google" id="ProtNLM"/>
    </source>
</evidence>
<proteinExistence type="predicted"/>
<dbReference type="PANTHER" id="PTHR34448">
    <property type="entry name" value="AMINOPEPTIDASE"/>
    <property type="match status" value="1"/>
</dbReference>
<reference evidence="2" key="1">
    <citation type="submission" date="2019-09" db="EMBL/GenBank/DDBJ databases">
        <title>Characterisation of the sponge microbiome using genome-centric metagenomics.</title>
        <authorList>
            <person name="Engelberts J.P."/>
            <person name="Robbins S.J."/>
            <person name="De Goeij J.M."/>
            <person name="Aranda M."/>
            <person name="Bell S.C."/>
            <person name="Webster N.S."/>
        </authorList>
    </citation>
    <scope>NUCLEOTIDE SEQUENCE</scope>
    <source>
        <strain evidence="2">SB0661_bin_32</strain>
    </source>
</reference>
<keyword evidence="1" id="KW-0479">Metal-binding</keyword>
<dbReference type="EMBL" id="VXMH01000023">
    <property type="protein sequence ID" value="MYC94294.1"/>
    <property type="molecule type" value="Genomic_DNA"/>
</dbReference>
<sequence length="334" mass="36696">MTGMKGTDLVGLFTEHLRLCNVKKGEVVLAFTDAQFAFPEYPGAMMAAATSLGAEVFTITAPSDAEISAQLVLDAWKSADMVVAMTSIPWLYTDAHNEALASGTRTLMVHEPVANLKRMFPNEDVIRRTYAGAKRMAEASEIRVTDSAGSDFTLRKDGRKGHAQVGLADQPGRWDHWPAGLVATGPLEDTAQGTYIVRAGDVILQQRRHTVSEIRMTLEKGLITSIEGGLDAQLLRDYLSSFDDPDAFRFAHAGWGTEHRALWNVVGMDSESLYGTVMVSPGRNIFNAAHEHSGLGGTNYTRAHIDLCCRHKNLYLDGELIVNEDEEIVPEYLR</sequence>
<evidence type="ECO:0000256" key="1">
    <source>
        <dbReference type="ARBA" id="ARBA00022723"/>
    </source>
</evidence>
<comment type="caution">
    <text evidence="2">The sequence shown here is derived from an EMBL/GenBank/DDBJ whole genome shotgun (WGS) entry which is preliminary data.</text>
</comment>
<gene>
    <name evidence="2" type="ORF">F4X14_04925</name>
</gene>
<evidence type="ECO:0000313" key="2">
    <source>
        <dbReference type="EMBL" id="MYC94294.1"/>
    </source>
</evidence>
<organism evidence="2">
    <name type="scientific">Caldilineaceae bacterium SB0661_bin_32</name>
    <dbReference type="NCBI Taxonomy" id="2605255"/>
    <lineage>
        <taxon>Bacteria</taxon>
        <taxon>Bacillati</taxon>
        <taxon>Chloroflexota</taxon>
        <taxon>Caldilineae</taxon>
        <taxon>Caldilineales</taxon>
        <taxon>Caldilineaceae</taxon>
    </lineage>
</organism>
<accession>A0A6B1D421</accession>